<dbReference type="EMBL" id="CP163441">
    <property type="protein sequence ID" value="XDQ42085.1"/>
    <property type="molecule type" value="Genomic_DNA"/>
</dbReference>
<dbReference type="RefSeq" id="WP_369221617.1">
    <property type="nucleotide sequence ID" value="NZ_CP163441.1"/>
</dbReference>
<dbReference type="Gene3D" id="3.40.109.10">
    <property type="entry name" value="NADH Oxidase"/>
    <property type="match status" value="1"/>
</dbReference>
<dbReference type="InterPro" id="IPR020051">
    <property type="entry name" value="SagB-type_dehydrogenase"/>
</dbReference>
<accession>A0AB39QGV6</accession>
<dbReference type="AlphaFoldDB" id="A0AB39QGV6"/>
<dbReference type="Pfam" id="PF00881">
    <property type="entry name" value="Nitroreductase"/>
    <property type="match status" value="1"/>
</dbReference>
<dbReference type="InterPro" id="IPR000415">
    <property type="entry name" value="Nitroreductase-like"/>
</dbReference>
<reference evidence="3" key="1">
    <citation type="submission" date="2024-07" db="EMBL/GenBank/DDBJ databases">
        <authorList>
            <person name="Yu S.T."/>
        </authorList>
    </citation>
    <scope>NUCLEOTIDE SEQUENCE</scope>
    <source>
        <strain evidence="3">R39</strain>
    </source>
</reference>
<evidence type="ECO:0000259" key="1">
    <source>
        <dbReference type="Pfam" id="PF00881"/>
    </source>
</evidence>
<dbReference type="PANTHER" id="PTHR43745">
    <property type="entry name" value="NITROREDUCTASE MJ1384-RELATED"/>
    <property type="match status" value="1"/>
</dbReference>
<dbReference type="PANTHER" id="PTHR43745:SF2">
    <property type="entry name" value="NITROREDUCTASE MJ1384-RELATED"/>
    <property type="match status" value="1"/>
</dbReference>
<gene>
    <name evidence="3" type="ORF">AB5J52_07330</name>
</gene>
<name>A0AB39QGV6_9ACTN</name>
<dbReference type="InterPro" id="IPR052544">
    <property type="entry name" value="Bacteriocin_Proc_Enz"/>
</dbReference>
<dbReference type="SUPFAM" id="SSF55469">
    <property type="entry name" value="FMN-dependent nitroreductase-like"/>
    <property type="match status" value="1"/>
</dbReference>
<evidence type="ECO:0000313" key="3">
    <source>
        <dbReference type="EMBL" id="XDQ42085.1"/>
    </source>
</evidence>
<dbReference type="GO" id="GO:0016491">
    <property type="term" value="F:oxidoreductase activity"/>
    <property type="evidence" value="ECO:0007669"/>
    <property type="project" value="InterPro"/>
</dbReference>
<dbReference type="InterPro" id="IPR029479">
    <property type="entry name" value="Nitroreductase"/>
</dbReference>
<dbReference type="NCBIfam" id="TIGR03605">
    <property type="entry name" value="antibiot_sagB"/>
    <property type="match status" value="1"/>
</dbReference>
<dbReference type="Pfam" id="PF22767">
    <property type="entry name" value="ThcOx"/>
    <property type="match status" value="1"/>
</dbReference>
<evidence type="ECO:0000259" key="2">
    <source>
        <dbReference type="Pfam" id="PF22767"/>
    </source>
</evidence>
<dbReference type="CDD" id="cd02142">
    <property type="entry name" value="McbC_SagB-like_oxidoreductase"/>
    <property type="match status" value="1"/>
</dbReference>
<dbReference type="InterPro" id="IPR054488">
    <property type="entry name" value="ThcOx_dom2"/>
</dbReference>
<protein>
    <submittedName>
        <fullName evidence="3">SagB family peptide dehydrogenase</fullName>
    </submittedName>
</protein>
<feature type="domain" description="Nitroreductase" evidence="1">
    <location>
        <begin position="401"/>
        <end position="476"/>
    </location>
</feature>
<organism evidence="3">
    <name type="scientific">Streptomyces sp. R39</name>
    <dbReference type="NCBI Taxonomy" id="3238631"/>
    <lineage>
        <taxon>Bacteria</taxon>
        <taxon>Bacillati</taxon>
        <taxon>Actinomycetota</taxon>
        <taxon>Actinomycetes</taxon>
        <taxon>Kitasatosporales</taxon>
        <taxon>Streptomycetaceae</taxon>
        <taxon>Streptomyces</taxon>
    </lineage>
</organism>
<sequence length="503" mass="54906">MFIAENIRSMLRPDVDLYVDDSRTILWKPPRSLVMRGVRPHVRDCLRRLADGPAHIPELGRALPAGTGTAALARVLDEVGHLLEHHVLGDSGELMRVLPHRRLLLCDTPLAAPRTPVRLSRFAYGHAVDGVFVLESPRAAAQVLLTHRTAGGMAFAMAEPVTPADLADRLGLGLGVVRQLVGLLCGLGLAEAADPPMPGGPACDGEPVFPEEGDPVLDQWDFHELLFQTRTRPLSAPPHRFRNVHPPEPPVMPPLPGPAVDLPRPDWAEVHRRDPSLTEAIESRRSVLAPADRPIGAVELGEFLYRVARVRSRYGTGPGVYYDWDSRPPYERTSRPYPSTEHCHELELFVSVDRCVGIPAGLYHYDPVGHRLESVGAKRADFAALAADIGRSSGARPDVHFTVVSRHQRVGWNYASIAHALTLMHVGILYQTMYLVATAMGLAPCALKNTGDPHLVRRVFGLTEFKEVPVGAFALGGMPDRLPPGVAPGRWQPVNAWGPAPSP</sequence>
<proteinExistence type="predicted"/>
<feature type="domain" description="Cyanobactin oxidase ThcOx second" evidence="2">
    <location>
        <begin position="117"/>
        <end position="232"/>
    </location>
</feature>